<feature type="transmembrane region" description="Helical" evidence="5">
    <location>
        <begin position="263"/>
        <end position="284"/>
    </location>
</feature>
<dbReference type="EMBL" id="JAREWH010000004">
    <property type="protein sequence ID" value="MDN3192219.1"/>
    <property type="molecule type" value="Genomic_DNA"/>
</dbReference>
<evidence type="ECO:0000313" key="11">
    <source>
        <dbReference type="Proteomes" id="UP000516122"/>
    </source>
</evidence>
<organism evidence="8 11">
    <name type="scientific">Enterococcus faecalis</name>
    <name type="common">Streptococcus faecalis</name>
    <dbReference type="NCBI Taxonomy" id="1351"/>
    <lineage>
        <taxon>Bacteria</taxon>
        <taxon>Bacillati</taxon>
        <taxon>Bacillota</taxon>
        <taxon>Bacilli</taxon>
        <taxon>Lactobacillales</taxon>
        <taxon>Enterococcaceae</taxon>
        <taxon>Enterococcus</taxon>
    </lineage>
</organism>
<reference evidence="7" key="5">
    <citation type="submission" date="2023-03" db="EMBL/GenBank/DDBJ databases">
        <authorList>
            <person name="Zajac M."/>
            <person name="Kwit R."/>
            <person name="Wasyl D."/>
        </authorList>
    </citation>
    <scope>NUCLEOTIDE SEQUENCE</scope>
    <source>
        <strain evidence="7">691B_2</strain>
    </source>
</reference>
<keyword evidence="8" id="KW-0436">Ligase</keyword>
<evidence type="ECO:0000313" key="8">
    <source>
        <dbReference type="EMBL" id="QNP36768.1"/>
    </source>
</evidence>
<keyword evidence="3 5" id="KW-1133">Transmembrane helix</keyword>
<evidence type="ECO:0000256" key="1">
    <source>
        <dbReference type="ARBA" id="ARBA00004141"/>
    </source>
</evidence>
<dbReference type="Proteomes" id="UP001173174">
    <property type="component" value="Unassembled WGS sequence"/>
</dbReference>
<dbReference type="PANTHER" id="PTHR37422">
    <property type="entry name" value="TEICHURONIC ACID BIOSYNTHESIS PROTEIN TUAE"/>
    <property type="match status" value="1"/>
</dbReference>
<evidence type="ECO:0000256" key="5">
    <source>
        <dbReference type="SAM" id="Phobius"/>
    </source>
</evidence>
<dbReference type="GO" id="GO:0016020">
    <property type="term" value="C:membrane"/>
    <property type="evidence" value="ECO:0007669"/>
    <property type="project" value="UniProtKB-SubCell"/>
</dbReference>
<evidence type="ECO:0000256" key="3">
    <source>
        <dbReference type="ARBA" id="ARBA00022989"/>
    </source>
</evidence>
<feature type="transmembrane region" description="Helical" evidence="5">
    <location>
        <begin position="176"/>
        <end position="196"/>
    </location>
</feature>
<evidence type="ECO:0000313" key="12">
    <source>
        <dbReference type="Proteomes" id="UP001221642"/>
    </source>
</evidence>
<feature type="transmembrane region" description="Helical" evidence="5">
    <location>
        <begin position="208"/>
        <end position="226"/>
    </location>
</feature>
<feature type="transmembrane region" description="Helical" evidence="5">
    <location>
        <begin position="232"/>
        <end position="251"/>
    </location>
</feature>
<accession>A0A6G7PMZ7</accession>
<dbReference type="GO" id="GO:0016874">
    <property type="term" value="F:ligase activity"/>
    <property type="evidence" value="ECO:0007669"/>
    <property type="project" value="UniProtKB-KW"/>
</dbReference>
<keyword evidence="2 5" id="KW-0812">Transmembrane</keyword>
<dbReference type="AlphaFoldDB" id="A0A6G7PMZ7"/>
<evidence type="ECO:0000259" key="6">
    <source>
        <dbReference type="Pfam" id="PF04932"/>
    </source>
</evidence>
<feature type="transmembrane region" description="Helical" evidence="5">
    <location>
        <begin position="76"/>
        <end position="97"/>
    </location>
</feature>
<feature type="transmembrane region" description="Helical" evidence="5">
    <location>
        <begin position="380"/>
        <end position="401"/>
    </location>
</feature>
<feature type="transmembrane region" description="Helical" evidence="5">
    <location>
        <begin position="132"/>
        <end position="156"/>
    </location>
</feature>
<dbReference type="PANTHER" id="PTHR37422:SF13">
    <property type="entry name" value="LIPOPOLYSACCHARIDE BIOSYNTHESIS PROTEIN PA4999-RELATED"/>
    <property type="match status" value="1"/>
</dbReference>
<sequence length="476" mass="54622">MMIINLSQQMQKIEKRIAIPYIVFFELVLICRMVSIYSTLPTKIDSLFTLIIMLLSGVYFICHFLPIFIEKKQRRIEYWLIAFIGILFLTTFINHTYAFSENIKLIIWQCIFFFSVYEVGRSNDKSVFKAFEYVLLIVWTALVIVGLYLFFARISFSKPVESLYYGMRIGFFENRLYGVFVEPNYACTISLVCILVGVRNFINTNSKWLKVVCAMVIFLQFSYVALSGSRSGVIQLISMVIFGMFFTIWFFQKNTSKAVIKKVVQAVLVSFFCGAIVFGGLQLIEKGYIATANSVNIEVPKVLDNKENEILGNKKITTKRPDVEGKDDISNSRFALWQSAIDLMKLNPIFGTSPKGFADIAKDKLPQSHIAKTAQTPHSFFFYLLAATGISGTIVFLIFLLSKMFNSAKLLFSVRIKNYMDFVLDNQIVLVILISGLLITEVILTRRFATVIFWLYLGKIQYRTDMENDLIRGNEQ</sequence>
<dbReference type="EMBL" id="CP119159">
    <property type="protein sequence ID" value="WEH23754.1"/>
    <property type="molecule type" value="Genomic_DNA"/>
</dbReference>
<dbReference type="Proteomes" id="UP001221642">
    <property type="component" value="Chromosome"/>
</dbReference>
<reference evidence="7" key="2">
    <citation type="journal article" date="2023" name="Pathogens">
        <title>Prevalence of Enterococcus spp. and the Whole-Genome Characteristics of Enterococcus faecium and Enterococcus faecalis Strains Isolated from Free-Living Birds in Poland.</title>
        <authorList>
            <person name="Kwit R."/>
            <person name="Zajac M."/>
            <person name="Smialowska-Weglinska A."/>
            <person name="Skarzynska M."/>
            <person name="Bomba A."/>
            <person name="Lalak A."/>
            <person name="Skrzypiec E."/>
            <person name="Wojdat D."/>
            <person name="Koza W."/>
            <person name="Mikos-Wojewoda E."/>
            <person name="Pasim P."/>
            <person name="Skora M."/>
            <person name="Polak M."/>
            <person name="Wiacek J."/>
            <person name="Wasyl D."/>
        </authorList>
    </citation>
    <scope>NUCLEOTIDE SEQUENCE</scope>
    <source>
        <strain evidence="7">691B_2</strain>
    </source>
</reference>
<proteinExistence type="predicted"/>
<evidence type="ECO:0000313" key="10">
    <source>
        <dbReference type="EMBL" id="WER41727.1"/>
    </source>
</evidence>
<evidence type="ECO:0000256" key="2">
    <source>
        <dbReference type="ARBA" id="ARBA00022692"/>
    </source>
</evidence>
<dbReference type="EMBL" id="CP060804">
    <property type="protein sequence ID" value="QNP36768.1"/>
    <property type="molecule type" value="Genomic_DNA"/>
</dbReference>
<feature type="transmembrane region" description="Helical" evidence="5">
    <location>
        <begin position="21"/>
        <end position="40"/>
    </location>
</feature>
<dbReference type="InterPro" id="IPR007016">
    <property type="entry name" value="O-antigen_ligase-rel_domated"/>
</dbReference>
<feature type="transmembrane region" description="Helical" evidence="5">
    <location>
        <begin position="422"/>
        <end position="444"/>
    </location>
</feature>
<evidence type="ECO:0000313" key="13">
    <source>
        <dbReference type="Proteomes" id="UP001222182"/>
    </source>
</evidence>
<comment type="subcellular location">
    <subcellularLocation>
        <location evidence="1">Membrane</location>
        <topology evidence="1">Multi-pass membrane protein</topology>
    </subcellularLocation>
</comment>
<dbReference type="EMBL" id="CP119528">
    <property type="protein sequence ID" value="WER41727.1"/>
    <property type="molecule type" value="Genomic_DNA"/>
</dbReference>
<dbReference type="Proteomes" id="UP001222182">
    <property type="component" value="Chromosome"/>
</dbReference>
<dbReference type="RefSeq" id="WP_002379606.1">
    <property type="nucleotide sequence ID" value="NZ_AP031218.1"/>
</dbReference>
<feature type="transmembrane region" description="Helical" evidence="5">
    <location>
        <begin position="103"/>
        <end position="120"/>
    </location>
</feature>
<feature type="domain" description="O-antigen ligase-related" evidence="6">
    <location>
        <begin position="216"/>
        <end position="397"/>
    </location>
</feature>
<reference evidence="10 13" key="4">
    <citation type="submission" date="2023-03" db="EMBL/GenBank/DDBJ databases">
        <title>Complete genome sequence of an Enterococcus faecalis urinary isolate.</title>
        <authorList>
            <person name="Brauer A.L."/>
            <person name="Armbruster C.E."/>
        </authorList>
    </citation>
    <scope>NUCLEOTIDE SEQUENCE [LARGE SCALE GENOMIC DNA]</scope>
    <source>
        <strain evidence="10 13">3143</strain>
    </source>
</reference>
<dbReference type="Pfam" id="PF04932">
    <property type="entry name" value="Wzy_C"/>
    <property type="match status" value="1"/>
</dbReference>
<evidence type="ECO:0000313" key="7">
    <source>
        <dbReference type="EMBL" id="MDN3192219.1"/>
    </source>
</evidence>
<name>A0A6G7PMZ7_ENTFL</name>
<keyword evidence="4 5" id="KW-0472">Membrane</keyword>
<dbReference type="Proteomes" id="UP000516122">
    <property type="component" value="Chromosome"/>
</dbReference>
<reference evidence="8 11" key="1">
    <citation type="submission" date="2020-08" db="EMBL/GenBank/DDBJ databases">
        <title>Enterococcus faecalis SF28073 genome assembly.</title>
        <authorList>
            <person name="Duerkop B.A."/>
            <person name="Johnson C.N."/>
        </authorList>
    </citation>
    <scope>NUCLEOTIDE SEQUENCE [LARGE SCALE GENOMIC DNA]</scope>
    <source>
        <strain evidence="8 11">SF28073</strain>
    </source>
</reference>
<evidence type="ECO:0000313" key="9">
    <source>
        <dbReference type="EMBL" id="WEH23754.1"/>
    </source>
</evidence>
<protein>
    <submittedName>
        <fullName evidence="8">O-antigen ligase family protein</fullName>
    </submittedName>
</protein>
<dbReference type="InterPro" id="IPR051533">
    <property type="entry name" value="WaaL-like"/>
</dbReference>
<evidence type="ECO:0000256" key="4">
    <source>
        <dbReference type="ARBA" id="ARBA00023136"/>
    </source>
</evidence>
<reference evidence="9 12" key="3">
    <citation type="submission" date="2023-02" db="EMBL/GenBank/DDBJ databases">
        <title>Results of the 2020 Genomic Proficiency Test for the network of European Union Reference Laboratory for Antimicrobial Resistance assessing whole genome sequencing capacities.</title>
        <authorList>
            <person name="Hoffmann M."/>
            <person name="Luo Y."/>
            <person name="Sorensen L.H."/>
            <person name="Pedersen S.K."/>
            <person name="Hendriksen R.S."/>
        </authorList>
    </citation>
    <scope>NUCLEOTIDE SEQUENCE [LARGE SCALE GENOMIC DNA]</scope>
    <source>
        <strain evidence="9 12">GENOMIC22-006</strain>
    </source>
</reference>
<gene>
    <name evidence="8" type="ORF">H9Q64_09815</name>
    <name evidence="10" type="ORF">P0083_10350</name>
    <name evidence="9" type="ORF">P0D81_06945</name>
    <name evidence="7" type="ORF">P0E79_06850</name>
</gene>
<feature type="transmembrane region" description="Helical" evidence="5">
    <location>
        <begin position="46"/>
        <end position="69"/>
    </location>
</feature>